<feature type="transmembrane region" description="Helical" evidence="5">
    <location>
        <begin position="347"/>
        <end position="369"/>
    </location>
</feature>
<feature type="transmembrane region" description="Helical" evidence="5">
    <location>
        <begin position="287"/>
        <end position="306"/>
    </location>
</feature>
<dbReference type="RefSeq" id="WP_096508909.1">
    <property type="nucleotide sequence ID" value="NZ_CABVLY010000047.1"/>
</dbReference>
<dbReference type="GeneID" id="56504832"/>
<dbReference type="PROSITE" id="PS50850">
    <property type="entry name" value="MFS"/>
    <property type="match status" value="1"/>
</dbReference>
<evidence type="ECO:0000313" key="10">
    <source>
        <dbReference type="Proteomes" id="UP000755577"/>
    </source>
</evidence>
<organism evidence="8 9">
    <name type="scientific">Burkholderia anthina</name>
    <dbReference type="NCBI Taxonomy" id="179879"/>
    <lineage>
        <taxon>Bacteria</taxon>
        <taxon>Pseudomonadati</taxon>
        <taxon>Pseudomonadota</taxon>
        <taxon>Betaproteobacteria</taxon>
        <taxon>Burkholderiales</taxon>
        <taxon>Burkholderiaceae</taxon>
        <taxon>Burkholderia</taxon>
        <taxon>Burkholderia cepacia complex</taxon>
    </lineage>
</organism>
<dbReference type="PANTHER" id="PTHR23508:SF10">
    <property type="entry name" value="CARBOXYLIC ACID TRANSPORTER PROTEIN HOMOLOG"/>
    <property type="match status" value="1"/>
</dbReference>
<gene>
    <name evidence="8" type="ORF">BAN20980_06745</name>
    <name evidence="7" type="ORF">JQK92_13545</name>
</gene>
<dbReference type="InterPro" id="IPR011701">
    <property type="entry name" value="MFS"/>
</dbReference>
<feature type="transmembrane region" description="Helical" evidence="5">
    <location>
        <begin position="81"/>
        <end position="99"/>
    </location>
</feature>
<evidence type="ECO:0000256" key="2">
    <source>
        <dbReference type="ARBA" id="ARBA00022692"/>
    </source>
</evidence>
<feature type="transmembrane region" description="Helical" evidence="5">
    <location>
        <begin position="142"/>
        <end position="163"/>
    </location>
</feature>
<evidence type="ECO:0000313" key="8">
    <source>
        <dbReference type="EMBL" id="VVU54110.1"/>
    </source>
</evidence>
<dbReference type="EMBL" id="JAFCIQ010000007">
    <property type="protein sequence ID" value="MBM2767453.1"/>
    <property type="molecule type" value="Genomic_DNA"/>
</dbReference>
<evidence type="ECO:0000259" key="6">
    <source>
        <dbReference type="PROSITE" id="PS50850"/>
    </source>
</evidence>
<dbReference type="PANTHER" id="PTHR23508">
    <property type="entry name" value="CARBOXYLIC ACID TRANSPORTER PROTEIN HOMOLOG"/>
    <property type="match status" value="1"/>
</dbReference>
<keyword evidence="4 5" id="KW-0472">Membrane</keyword>
<reference evidence="7 10" key="2">
    <citation type="submission" date="2021-02" db="EMBL/GenBank/DDBJ databases">
        <title>Draft genome of the type strains Burkholderia anthina DSM16086.</title>
        <authorList>
            <person name="Hertel R."/>
            <person name="Meissner J."/>
            <person name="Poehlein A."/>
            <person name="Daniel R."/>
            <person name="Commichau F.M."/>
        </authorList>
    </citation>
    <scope>NUCLEOTIDE SEQUENCE [LARGE SCALE GENOMIC DNA]</scope>
    <source>
        <strain evidence="7 10">DSM 16086</strain>
    </source>
</reference>
<evidence type="ECO:0000256" key="5">
    <source>
        <dbReference type="SAM" id="Phobius"/>
    </source>
</evidence>
<dbReference type="EMBL" id="CABVLY010000047">
    <property type="protein sequence ID" value="VVU54110.1"/>
    <property type="molecule type" value="Genomic_DNA"/>
</dbReference>
<feature type="transmembrane region" description="Helical" evidence="5">
    <location>
        <begin position="20"/>
        <end position="45"/>
    </location>
</feature>
<feature type="transmembrane region" description="Helical" evidence="5">
    <location>
        <begin position="256"/>
        <end position="280"/>
    </location>
</feature>
<dbReference type="CDD" id="cd17371">
    <property type="entry name" value="MFS_MucK"/>
    <property type="match status" value="1"/>
</dbReference>
<evidence type="ECO:0000256" key="4">
    <source>
        <dbReference type="ARBA" id="ARBA00023136"/>
    </source>
</evidence>
<dbReference type="GO" id="GO:0046943">
    <property type="term" value="F:carboxylic acid transmembrane transporter activity"/>
    <property type="evidence" value="ECO:0007669"/>
    <property type="project" value="TreeGrafter"/>
</dbReference>
<feature type="transmembrane region" description="Helical" evidence="5">
    <location>
        <begin position="169"/>
        <end position="188"/>
    </location>
</feature>
<dbReference type="InterPro" id="IPR005829">
    <property type="entry name" value="Sugar_transporter_CS"/>
</dbReference>
<feature type="transmembrane region" description="Helical" evidence="5">
    <location>
        <begin position="224"/>
        <end position="244"/>
    </location>
</feature>
<dbReference type="InterPro" id="IPR020846">
    <property type="entry name" value="MFS_dom"/>
</dbReference>
<feature type="domain" description="Major facilitator superfamily (MFS) profile" evidence="6">
    <location>
        <begin position="15"/>
        <end position="401"/>
    </location>
</feature>
<evidence type="ECO:0000313" key="7">
    <source>
        <dbReference type="EMBL" id="MBM2767453.1"/>
    </source>
</evidence>
<keyword evidence="3 5" id="KW-1133">Transmembrane helix</keyword>
<dbReference type="SUPFAM" id="SSF103473">
    <property type="entry name" value="MFS general substrate transporter"/>
    <property type="match status" value="1"/>
</dbReference>
<dbReference type="PROSITE" id="PS00217">
    <property type="entry name" value="SUGAR_TRANSPORT_2"/>
    <property type="match status" value="1"/>
</dbReference>
<dbReference type="Pfam" id="PF07690">
    <property type="entry name" value="MFS_1"/>
    <property type="match status" value="1"/>
</dbReference>
<accession>A0A6P2GM94</accession>
<evidence type="ECO:0000256" key="1">
    <source>
        <dbReference type="ARBA" id="ARBA00004141"/>
    </source>
</evidence>
<dbReference type="Proteomes" id="UP000755577">
    <property type="component" value="Unassembled WGS sequence"/>
</dbReference>
<sequence>MFEWYRRGTPQQKKTFWACYSGWALDSFDMQMFSFLLPALMATWALSKGQVGLIGTVALVVTAIGGWVAGIMSDRYGRVRVLIFTILWFTFFGVLAGFAQSYEQLLVARTLQGLGFGGEWAVGAALMAEASSPQYRSKAMGFVQSGFALGWALAVLVATILLTHLPKEMAWRVAFWSGVIPASVVLFIRRNVKESELFEQSRHTAAPRASLSSAFDPQYLRSTILASLLVIGLQAGCYAILVWLPSLLIERHVAPGSLITTILIMAFGSFCGFAVSAYLADKVGRRPTLIALSLGSWIVTVCYMFVALSPALASIMGFWVGFLSIGMFAALGPYLSELFPTNVRTTCMGFAYNVGKSVGASAVAGVGILSARTGLATAIGLFCLGSYAISVLAILMLPETRGVKLDELDTSLSGAGVAPQAGAMAHGGD</sequence>
<keyword evidence="10" id="KW-1185">Reference proteome</keyword>
<dbReference type="Proteomes" id="UP000494201">
    <property type="component" value="Unassembled WGS sequence"/>
</dbReference>
<dbReference type="Gene3D" id="1.20.1250.20">
    <property type="entry name" value="MFS general substrate transporter like domains"/>
    <property type="match status" value="2"/>
</dbReference>
<dbReference type="AlphaFoldDB" id="A0A6P2GM94"/>
<protein>
    <submittedName>
        <fullName evidence="7">MFS transporter</fullName>
    </submittedName>
    <submittedName>
        <fullName evidence="8">Major facilitator transporter</fullName>
    </submittedName>
</protein>
<dbReference type="PROSITE" id="PS00216">
    <property type="entry name" value="SUGAR_TRANSPORT_1"/>
    <property type="match status" value="1"/>
</dbReference>
<proteinExistence type="predicted"/>
<feature type="transmembrane region" description="Helical" evidence="5">
    <location>
        <begin position="111"/>
        <end position="130"/>
    </location>
</feature>
<reference evidence="8 9" key="1">
    <citation type="submission" date="2019-09" db="EMBL/GenBank/DDBJ databases">
        <authorList>
            <person name="Depoorter E."/>
        </authorList>
    </citation>
    <scope>NUCLEOTIDE SEQUENCE [LARGE SCALE GENOMIC DNA]</scope>
    <source>
        <strain evidence="8">LMG 20980</strain>
    </source>
</reference>
<dbReference type="InterPro" id="IPR036259">
    <property type="entry name" value="MFS_trans_sf"/>
</dbReference>
<comment type="subcellular location">
    <subcellularLocation>
        <location evidence="1">Membrane</location>
        <topology evidence="1">Multi-pass membrane protein</topology>
    </subcellularLocation>
</comment>
<dbReference type="GO" id="GO:0005886">
    <property type="term" value="C:plasma membrane"/>
    <property type="evidence" value="ECO:0007669"/>
    <property type="project" value="TreeGrafter"/>
</dbReference>
<evidence type="ECO:0000313" key="9">
    <source>
        <dbReference type="Proteomes" id="UP000494201"/>
    </source>
</evidence>
<feature type="transmembrane region" description="Helical" evidence="5">
    <location>
        <begin position="375"/>
        <end position="397"/>
    </location>
</feature>
<name>A0A6P2GM94_9BURK</name>
<keyword evidence="2 5" id="KW-0812">Transmembrane</keyword>
<feature type="transmembrane region" description="Helical" evidence="5">
    <location>
        <begin position="312"/>
        <end position="335"/>
    </location>
</feature>
<evidence type="ECO:0000256" key="3">
    <source>
        <dbReference type="ARBA" id="ARBA00022989"/>
    </source>
</evidence>
<feature type="transmembrane region" description="Helical" evidence="5">
    <location>
        <begin position="51"/>
        <end position="69"/>
    </location>
</feature>